<dbReference type="Pfam" id="PF07687">
    <property type="entry name" value="M20_dimer"/>
    <property type="match status" value="1"/>
</dbReference>
<protein>
    <recommendedName>
        <fullName evidence="3">Peptidase M20 dimerisation domain-containing protein</fullName>
    </recommendedName>
</protein>
<dbReference type="InterPro" id="IPR036264">
    <property type="entry name" value="Bact_exopeptidase_dim_dom"/>
</dbReference>
<dbReference type="GO" id="GO:0006526">
    <property type="term" value="P:L-arginine biosynthetic process"/>
    <property type="evidence" value="ECO:0007669"/>
    <property type="project" value="TreeGrafter"/>
</dbReference>
<gene>
    <name evidence="4" type="ORF">METZ01_LOCUS599</name>
</gene>
<dbReference type="InterPro" id="IPR011650">
    <property type="entry name" value="Peptidase_M20_dimer"/>
</dbReference>
<dbReference type="InterPro" id="IPR002933">
    <property type="entry name" value="Peptidase_M20"/>
</dbReference>
<dbReference type="PANTHER" id="PTHR43808:SF31">
    <property type="entry name" value="N-ACETYL-L-CITRULLINE DEACETYLASE"/>
    <property type="match status" value="1"/>
</dbReference>
<keyword evidence="1" id="KW-0479">Metal-binding</keyword>
<evidence type="ECO:0000256" key="1">
    <source>
        <dbReference type="ARBA" id="ARBA00022723"/>
    </source>
</evidence>
<dbReference type="GO" id="GO:0009014">
    <property type="term" value="F:succinyl-diaminopimelate desuccinylase activity"/>
    <property type="evidence" value="ECO:0007669"/>
    <property type="project" value="InterPro"/>
</dbReference>
<evidence type="ECO:0000259" key="3">
    <source>
        <dbReference type="Pfam" id="PF07687"/>
    </source>
</evidence>
<dbReference type="InterPro" id="IPR010174">
    <property type="entry name" value="Succinyl-DAP_deSuclase_DapE"/>
</dbReference>
<dbReference type="GO" id="GO:0008777">
    <property type="term" value="F:acetylornithine deacetylase activity"/>
    <property type="evidence" value="ECO:0007669"/>
    <property type="project" value="TreeGrafter"/>
</dbReference>
<evidence type="ECO:0000313" key="4">
    <source>
        <dbReference type="EMBL" id="SUZ47745.1"/>
    </source>
</evidence>
<dbReference type="AlphaFoldDB" id="A0A381MZQ9"/>
<dbReference type="NCBIfam" id="TIGR01900">
    <property type="entry name" value="dapE-gram_pos"/>
    <property type="match status" value="1"/>
</dbReference>
<dbReference type="EMBL" id="UINC01000033">
    <property type="protein sequence ID" value="SUZ47745.1"/>
    <property type="molecule type" value="Genomic_DNA"/>
</dbReference>
<sequence>VTDLLDLAAELVDVPSESHQEAALADLFESRLRTSPHLAVHRVGDNVVARSEHGHEHRVVIAGHLDTVPANNNQGARIEGDRLYGLGACDMKGGLAAQLATALLVDESAIDVTYVFYACEEVAAQHNGLKQLFDLHPELVAGDVALLGEPTSAAIEAGCQGTLRVKAIYRGQRAHTARPWKGRNAIHRLGSVLESLDSYQGRRPIVDGCEYREAIQAVHVEGGVAGNVVPDETILTVNLRYAPDRSPTEAQRHLAEQLGPYDELLVDDHAQAAMPALNHPLLRTLISRNELEVRAKLGWTDVARFAEHGIPASNFGAGDASIAHTQDEFVNRQEIELVHSALVNLLTAGAD</sequence>
<proteinExistence type="predicted"/>
<dbReference type="Gene3D" id="3.30.70.360">
    <property type="match status" value="1"/>
</dbReference>
<reference evidence="4" key="1">
    <citation type="submission" date="2018-05" db="EMBL/GenBank/DDBJ databases">
        <authorList>
            <person name="Lanie J.A."/>
            <person name="Ng W.-L."/>
            <person name="Kazmierczak K.M."/>
            <person name="Andrzejewski T.M."/>
            <person name="Davidsen T.M."/>
            <person name="Wayne K.J."/>
            <person name="Tettelin H."/>
            <person name="Glass J.I."/>
            <person name="Rusch D."/>
            <person name="Podicherti R."/>
            <person name="Tsui H.-C.T."/>
            <person name="Winkler M.E."/>
        </authorList>
    </citation>
    <scope>NUCLEOTIDE SEQUENCE</scope>
</reference>
<dbReference type="Gene3D" id="3.40.630.10">
    <property type="entry name" value="Zn peptidases"/>
    <property type="match status" value="1"/>
</dbReference>
<dbReference type="GO" id="GO:0046872">
    <property type="term" value="F:metal ion binding"/>
    <property type="evidence" value="ECO:0007669"/>
    <property type="project" value="UniProtKB-KW"/>
</dbReference>
<feature type="domain" description="Peptidase M20 dimerisation" evidence="3">
    <location>
        <begin position="161"/>
        <end position="259"/>
    </location>
</feature>
<name>A0A381MZQ9_9ZZZZ</name>
<organism evidence="4">
    <name type="scientific">marine metagenome</name>
    <dbReference type="NCBI Taxonomy" id="408172"/>
    <lineage>
        <taxon>unclassified sequences</taxon>
        <taxon>metagenomes</taxon>
        <taxon>ecological metagenomes</taxon>
    </lineage>
</organism>
<dbReference type="SUPFAM" id="SSF55031">
    <property type="entry name" value="Bacterial exopeptidase dimerisation domain"/>
    <property type="match status" value="1"/>
</dbReference>
<dbReference type="InterPro" id="IPR050072">
    <property type="entry name" value="Peptidase_M20A"/>
</dbReference>
<dbReference type="Pfam" id="PF01546">
    <property type="entry name" value="Peptidase_M20"/>
    <property type="match status" value="1"/>
</dbReference>
<feature type="non-terminal residue" evidence="4">
    <location>
        <position position="1"/>
    </location>
</feature>
<dbReference type="SUPFAM" id="SSF53187">
    <property type="entry name" value="Zn-dependent exopeptidases"/>
    <property type="match status" value="1"/>
</dbReference>
<evidence type="ECO:0000256" key="2">
    <source>
        <dbReference type="ARBA" id="ARBA00022801"/>
    </source>
</evidence>
<keyword evidence="2" id="KW-0378">Hydrolase</keyword>
<dbReference type="PANTHER" id="PTHR43808">
    <property type="entry name" value="ACETYLORNITHINE DEACETYLASE"/>
    <property type="match status" value="1"/>
</dbReference>
<accession>A0A381MZQ9</accession>
<dbReference type="GO" id="GO:0009089">
    <property type="term" value="P:lysine biosynthetic process via diaminopimelate"/>
    <property type="evidence" value="ECO:0007669"/>
    <property type="project" value="InterPro"/>
</dbReference>